<dbReference type="Gene3D" id="1.25.40.10">
    <property type="entry name" value="Tetratricopeptide repeat domain"/>
    <property type="match status" value="1"/>
</dbReference>
<protein>
    <submittedName>
        <fullName evidence="4">Uncharacterized protein</fullName>
    </submittedName>
</protein>
<feature type="region of interest" description="Disordered" evidence="3">
    <location>
        <begin position="139"/>
        <end position="194"/>
    </location>
</feature>
<evidence type="ECO:0000256" key="1">
    <source>
        <dbReference type="ARBA" id="ARBA00022737"/>
    </source>
</evidence>
<dbReference type="AlphaFoldDB" id="A0A7S3TP24"/>
<dbReference type="SUPFAM" id="SSF48452">
    <property type="entry name" value="TPR-like"/>
    <property type="match status" value="1"/>
</dbReference>
<gene>
    <name evidence="4" type="ORF">EHUX00137_LOCUS40881</name>
</gene>
<organism evidence="4">
    <name type="scientific">Emiliania huxleyi</name>
    <name type="common">Coccolithophore</name>
    <name type="synonym">Pontosphaera huxleyi</name>
    <dbReference type="NCBI Taxonomy" id="2903"/>
    <lineage>
        <taxon>Eukaryota</taxon>
        <taxon>Haptista</taxon>
        <taxon>Haptophyta</taxon>
        <taxon>Prymnesiophyceae</taxon>
        <taxon>Isochrysidales</taxon>
        <taxon>Noelaerhabdaceae</taxon>
        <taxon>Emiliania</taxon>
    </lineage>
</organism>
<feature type="compositionally biased region" description="Low complexity" evidence="3">
    <location>
        <begin position="157"/>
        <end position="182"/>
    </location>
</feature>
<accession>A0A7S3TP24</accession>
<dbReference type="SMART" id="SM00028">
    <property type="entry name" value="TPR"/>
    <property type="match status" value="2"/>
</dbReference>
<keyword evidence="1" id="KW-0677">Repeat</keyword>
<dbReference type="PANTHER" id="PTHR22904:SF523">
    <property type="entry name" value="STRESS-INDUCED-PHOSPHOPROTEIN 1"/>
    <property type="match status" value="1"/>
</dbReference>
<sequence length="378" mass="40323">MPAAPATSDDHKKEGNELFAKGDFLRAAAAYTRGIKAAPDSHVLYSNRAQAFLRLHKVGKALEDADRCIALAPDFVKGYHRKASALHALGEPARSEEAAELLLGAIERGMEDRELVRLGVTVGGKAFAARLDAFRKAAAPVAPEEGDKPAAPPPPAKKAAPPSAAAKEAPPTAAAAAKGPTEQSLSEGLGEQLPWEAPPEDFAAGCLQPILKRFLAEGLVSLPAVVYLQPAPPAKGSREEPSLGQISIKPAFASPSTLAQCADFLQGKAAEARARSAVLFVRKALIEYPCVWKEKRKQEWPFDAKADGLFMQCESHNDRVVYFTQLTESKGGVCSVGERPRSSARPSRDTSVTGRRDLGETVQLDPATFALMPRLFAT</sequence>
<dbReference type="EMBL" id="HBIR01052385">
    <property type="protein sequence ID" value="CAE0588414.1"/>
    <property type="molecule type" value="Transcribed_RNA"/>
</dbReference>
<dbReference type="PANTHER" id="PTHR22904">
    <property type="entry name" value="TPR REPEAT CONTAINING PROTEIN"/>
    <property type="match status" value="1"/>
</dbReference>
<evidence type="ECO:0000256" key="3">
    <source>
        <dbReference type="SAM" id="MobiDB-lite"/>
    </source>
</evidence>
<dbReference type="InterPro" id="IPR019734">
    <property type="entry name" value="TPR_rpt"/>
</dbReference>
<proteinExistence type="predicted"/>
<dbReference type="GO" id="GO:0051879">
    <property type="term" value="F:Hsp90 protein binding"/>
    <property type="evidence" value="ECO:0007669"/>
    <property type="project" value="TreeGrafter"/>
</dbReference>
<feature type="region of interest" description="Disordered" evidence="3">
    <location>
        <begin position="334"/>
        <end position="357"/>
    </location>
</feature>
<name>A0A7S3TP24_EMIHU</name>
<dbReference type="InterPro" id="IPR011990">
    <property type="entry name" value="TPR-like_helical_dom_sf"/>
</dbReference>
<reference evidence="4" key="1">
    <citation type="submission" date="2021-01" db="EMBL/GenBank/DDBJ databases">
        <authorList>
            <person name="Corre E."/>
            <person name="Pelletier E."/>
            <person name="Niang G."/>
            <person name="Scheremetjew M."/>
            <person name="Finn R."/>
            <person name="Kale V."/>
            <person name="Holt S."/>
            <person name="Cochrane G."/>
            <person name="Meng A."/>
            <person name="Brown T."/>
            <person name="Cohen L."/>
        </authorList>
    </citation>
    <scope>NUCLEOTIDE SEQUENCE</scope>
    <source>
        <strain evidence="4">379</strain>
    </source>
</reference>
<evidence type="ECO:0000256" key="2">
    <source>
        <dbReference type="ARBA" id="ARBA00022803"/>
    </source>
</evidence>
<keyword evidence="2" id="KW-0802">TPR repeat</keyword>
<evidence type="ECO:0000313" key="4">
    <source>
        <dbReference type="EMBL" id="CAE0588414.1"/>
    </source>
</evidence>